<proteinExistence type="predicted"/>
<keyword evidence="1" id="KW-0677">Repeat</keyword>
<dbReference type="PANTHER" id="PTHR24123">
    <property type="entry name" value="ANKYRIN REPEAT-CONTAINING"/>
    <property type="match status" value="1"/>
</dbReference>
<feature type="repeat" description="ANK" evidence="3">
    <location>
        <begin position="608"/>
        <end position="640"/>
    </location>
</feature>
<dbReference type="InterPro" id="IPR036770">
    <property type="entry name" value="Ankyrin_rpt-contain_sf"/>
</dbReference>
<dbReference type="Pfam" id="PF12796">
    <property type="entry name" value="Ank_2"/>
    <property type="match status" value="2"/>
</dbReference>
<dbReference type="AlphaFoldDB" id="A0A8B6CC15"/>
<dbReference type="EMBL" id="UYJE01001542">
    <property type="protein sequence ID" value="VDI02981.1"/>
    <property type="molecule type" value="Genomic_DNA"/>
</dbReference>
<evidence type="ECO:0000256" key="1">
    <source>
        <dbReference type="ARBA" id="ARBA00022737"/>
    </source>
</evidence>
<feature type="repeat" description="ANK" evidence="3">
    <location>
        <begin position="539"/>
        <end position="571"/>
    </location>
</feature>
<dbReference type="PROSITE" id="PS50088">
    <property type="entry name" value="ANK_REPEAT"/>
    <property type="match status" value="4"/>
</dbReference>
<evidence type="ECO:0000259" key="4">
    <source>
        <dbReference type="Pfam" id="PF20720"/>
    </source>
</evidence>
<dbReference type="Pfam" id="PF20720">
    <property type="entry name" value="nSTAND3"/>
    <property type="match status" value="1"/>
</dbReference>
<feature type="repeat" description="ANK" evidence="3">
    <location>
        <begin position="492"/>
        <end position="514"/>
    </location>
</feature>
<dbReference type="SUPFAM" id="SSF48403">
    <property type="entry name" value="Ankyrin repeat"/>
    <property type="match status" value="1"/>
</dbReference>
<organism evidence="5 6">
    <name type="scientific">Mytilus galloprovincialis</name>
    <name type="common">Mediterranean mussel</name>
    <dbReference type="NCBI Taxonomy" id="29158"/>
    <lineage>
        <taxon>Eukaryota</taxon>
        <taxon>Metazoa</taxon>
        <taxon>Spiralia</taxon>
        <taxon>Lophotrochozoa</taxon>
        <taxon>Mollusca</taxon>
        <taxon>Bivalvia</taxon>
        <taxon>Autobranchia</taxon>
        <taxon>Pteriomorphia</taxon>
        <taxon>Mytilida</taxon>
        <taxon>Mytiloidea</taxon>
        <taxon>Mytilidae</taxon>
        <taxon>Mytilinae</taxon>
        <taxon>Mytilus</taxon>
    </lineage>
</organism>
<dbReference type="OrthoDB" id="194358at2759"/>
<evidence type="ECO:0000313" key="5">
    <source>
        <dbReference type="EMBL" id="VDI02981.1"/>
    </source>
</evidence>
<protein>
    <recommendedName>
        <fullName evidence="4">Novel STAND NTPase 3 domain-containing protein</fullName>
    </recommendedName>
</protein>
<evidence type="ECO:0000313" key="6">
    <source>
        <dbReference type="Proteomes" id="UP000596742"/>
    </source>
</evidence>
<dbReference type="Gene3D" id="1.25.40.20">
    <property type="entry name" value="Ankyrin repeat-containing domain"/>
    <property type="match status" value="2"/>
</dbReference>
<dbReference type="InterPro" id="IPR049050">
    <property type="entry name" value="nSTAND3"/>
</dbReference>
<comment type="caution">
    <text evidence="5">The sequence shown here is derived from an EMBL/GenBank/DDBJ whole genome shotgun (WGS) entry which is preliminary data.</text>
</comment>
<keyword evidence="6" id="KW-1185">Reference proteome</keyword>
<evidence type="ECO:0000256" key="3">
    <source>
        <dbReference type="PROSITE-ProRule" id="PRU00023"/>
    </source>
</evidence>
<sequence>MFLGFINKSLETWSKRDTIYYETKFFKRIKDALATNFCVTIIGAAGEGKTVTARHAALKYKNGEQPYKILPIDDPTYLIKSIKLDKRQFIIIEDPLGKQHLDEVSLSIWYHTSKEVLRHSLIDSKIKIVVTMRKSVFRYYQTRIKDTLFHANVIDLSSESDRLSIEEKQGILEQHMKSFDRSLDSNIKQLIVNETYYPGFPLMCHILSADLNLIQDSKLDPYPMLIKHINEFSSSFQLRYHYCCLVLAFMHNCAFDINDLALCRNADFAGDDDEGKEKIENIIRSCNISSRDENCFSNLKNGFESLSGSFFAYTPPIYTILHESITRAVAYTYGIENTWIFLKYSNSAVVREFFRIKSDANEIIDYNEKIIIDPICQERMAYQLAKRFVCDIKQGHITDVFLNPSCLNETFQRIFCKVLDTNGELIDLMFSSSERKEYLITDKAQRTKCPFDKVISSCTPVHWLCSLGLKQIFELVLSRSDNKPELLNSLKGRVSPLHIAAGHGQLEVVKHLLEDIGVNVNETLSTTFDNSYKMNERYAGFTPLHFAAKNGYKSVVDYLLSYGGNPNLSCNDGTTPLMLAAQEGHFDTMLTLIDGKADVNLQNNEEKSKQSALFLAARNGKIQCVKKLIDNGADKELGDIHRTSPLLVALLNEKYETAKYLFQLGASIYAKNIEGKSPLEVTKLLNINLFDQV</sequence>
<name>A0A8B6CC15_MYTGA</name>
<dbReference type="InterPro" id="IPR027417">
    <property type="entry name" value="P-loop_NTPase"/>
</dbReference>
<reference evidence="5" key="1">
    <citation type="submission" date="2018-11" db="EMBL/GenBank/DDBJ databases">
        <authorList>
            <person name="Alioto T."/>
            <person name="Alioto T."/>
        </authorList>
    </citation>
    <scope>NUCLEOTIDE SEQUENCE</scope>
</reference>
<dbReference type="PANTHER" id="PTHR24123:SF33">
    <property type="entry name" value="PROTEIN HOS4"/>
    <property type="match status" value="1"/>
</dbReference>
<dbReference type="SUPFAM" id="SSF52540">
    <property type="entry name" value="P-loop containing nucleoside triphosphate hydrolases"/>
    <property type="match status" value="1"/>
</dbReference>
<accession>A0A8B6CC15</accession>
<keyword evidence="2 3" id="KW-0040">ANK repeat</keyword>
<dbReference type="InterPro" id="IPR051165">
    <property type="entry name" value="Multifunctional_ANK_Repeat"/>
</dbReference>
<dbReference type="InterPro" id="IPR002110">
    <property type="entry name" value="Ankyrin_rpt"/>
</dbReference>
<feature type="repeat" description="ANK" evidence="3">
    <location>
        <begin position="572"/>
        <end position="604"/>
    </location>
</feature>
<dbReference type="SMART" id="SM00248">
    <property type="entry name" value="ANK"/>
    <property type="match status" value="6"/>
</dbReference>
<gene>
    <name evidence="5" type="ORF">MGAL_10B044790</name>
</gene>
<dbReference type="Pfam" id="PF00023">
    <property type="entry name" value="Ank"/>
    <property type="match status" value="1"/>
</dbReference>
<dbReference type="PRINTS" id="PR01415">
    <property type="entry name" value="ANKYRIN"/>
</dbReference>
<evidence type="ECO:0000256" key="2">
    <source>
        <dbReference type="ARBA" id="ARBA00023043"/>
    </source>
</evidence>
<dbReference type="Proteomes" id="UP000596742">
    <property type="component" value="Unassembled WGS sequence"/>
</dbReference>
<dbReference type="PROSITE" id="PS50297">
    <property type="entry name" value="ANK_REP_REGION"/>
    <property type="match status" value="4"/>
</dbReference>
<feature type="domain" description="Novel STAND NTPase 3" evidence="4">
    <location>
        <begin position="20"/>
        <end position="177"/>
    </location>
</feature>